<accession>U4PZ20</accession>
<evidence type="ECO:0000313" key="1">
    <source>
        <dbReference type="EMBL" id="CDI10259.1"/>
    </source>
</evidence>
<protein>
    <submittedName>
        <fullName evidence="1">Uncharacterized protein</fullName>
    </submittedName>
</protein>
<sequence length="61" mass="6802">MPMAIWRQPGKASEDRNPITLQRESYDELFSAFNVILGLAPRISQGILRLVDRRCSGQAGA</sequence>
<dbReference type="Proteomes" id="UP000016944">
    <property type="component" value="Chromosome II"/>
</dbReference>
<dbReference type="HOGENOM" id="CLU_2919650_0_0_5"/>
<dbReference type="KEGG" id="rir:BN877_II0459"/>
<organism evidence="1 2">
    <name type="scientific">Agrobacterium pusense</name>
    <dbReference type="NCBI Taxonomy" id="648995"/>
    <lineage>
        <taxon>Bacteria</taxon>
        <taxon>Pseudomonadati</taxon>
        <taxon>Pseudomonadota</taxon>
        <taxon>Alphaproteobacteria</taxon>
        <taxon>Hyphomicrobiales</taxon>
        <taxon>Rhizobiaceae</taxon>
        <taxon>Rhizobium/Agrobacterium group</taxon>
        <taxon>Agrobacterium</taxon>
    </lineage>
</organism>
<name>U4PZ20_9HYPH</name>
<reference evidence="1 2" key="1">
    <citation type="journal article" date="2013" name="Genome Announc.">
        <title>Complete Genome Sequence of the Sesbania Symbiont and Rice Growth-Promoting Endophyte Rhizobium sp. Strain IRBG74.</title>
        <authorList>
            <person name="Crook M.B."/>
            <person name="Mitra S."/>
            <person name="Ane J.M."/>
            <person name="Sadowsky M.J."/>
            <person name="Gyaneshwar P."/>
        </authorList>
    </citation>
    <scope>NUCLEOTIDE SEQUENCE [LARGE SCALE GENOMIC DNA]</scope>
    <source>
        <strain evidence="1 2">IRBG74</strain>
    </source>
</reference>
<gene>
    <name evidence="1" type="ORF">BN877_II0459</name>
</gene>
<dbReference type="AlphaFoldDB" id="U4PZ20"/>
<proteinExistence type="predicted"/>
<evidence type="ECO:0000313" key="2">
    <source>
        <dbReference type="Proteomes" id="UP000016944"/>
    </source>
</evidence>
<dbReference type="EMBL" id="HG518323">
    <property type="protein sequence ID" value="CDI10259.1"/>
    <property type="molecule type" value="Genomic_DNA"/>
</dbReference>